<reference evidence="1 2" key="1">
    <citation type="submission" date="2013-01" db="EMBL/GenBank/DDBJ databases">
        <title>The Genome Sequence of Butyricicoccus pullicaecorum 1.2.</title>
        <authorList>
            <consortium name="The Broad Institute Genome Sequencing Platform"/>
            <person name="Earl A."/>
            <person name="Ward D."/>
            <person name="Feldgarden M."/>
            <person name="Gevers D."/>
            <person name="Van Immerseel F."/>
            <person name="Eeckhaut V."/>
            <person name="Walker B."/>
            <person name="Young S.K."/>
            <person name="Zeng Q."/>
            <person name="Gargeya S."/>
            <person name="Fitzgerald M."/>
            <person name="Haas B."/>
            <person name="Abouelleil A."/>
            <person name="Alvarado L."/>
            <person name="Arachchi H.M."/>
            <person name="Berlin A.M."/>
            <person name="Chapman S.B."/>
            <person name="Dewar J."/>
            <person name="Goldberg J."/>
            <person name="Griggs A."/>
            <person name="Gujja S."/>
            <person name="Hansen M."/>
            <person name="Howarth C."/>
            <person name="Imamovic A."/>
            <person name="Larimer J."/>
            <person name="McCowan C."/>
            <person name="Murphy C."/>
            <person name="Neiman D."/>
            <person name="Pearson M."/>
            <person name="Priest M."/>
            <person name="Roberts A."/>
            <person name="Saif S."/>
            <person name="Shea T."/>
            <person name="Sisk P."/>
            <person name="Sykes S."/>
            <person name="Wortman J."/>
            <person name="Nusbaum C."/>
            <person name="Birren B."/>
        </authorList>
    </citation>
    <scope>NUCLEOTIDE SEQUENCE [LARGE SCALE GENOMIC DNA]</scope>
    <source>
        <strain evidence="1 2">1.2</strain>
    </source>
</reference>
<dbReference type="Pfam" id="PF20765">
    <property type="entry name" value="Phage_tail_terminator_8"/>
    <property type="match status" value="1"/>
</dbReference>
<evidence type="ECO:0000313" key="2">
    <source>
        <dbReference type="Proteomes" id="UP000013981"/>
    </source>
</evidence>
<sequence>MIGITDIYIALRETIEQACADAGITAPVIAGDLTEPIVRPSIKIELANDQASRDTTHMDARSLTARIYYFAPDAHKWRDANYAMQDALRSALHDSLMVGTFEIISEDGIDFDTTDGVLIGTIQYDWLEERPSHDDGELIEELSVTINT</sequence>
<comment type="caution">
    <text evidence="1">The sequence shown here is derived from an EMBL/GenBank/DDBJ whole genome shotgun (WGS) entry which is preliminary data.</text>
</comment>
<keyword evidence="2" id="KW-1185">Reference proteome</keyword>
<evidence type="ECO:0000313" key="1">
    <source>
        <dbReference type="EMBL" id="EOQ38313.1"/>
    </source>
</evidence>
<gene>
    <name evidence="1" type="ORF">HMPREF1526_01343</name>
</gene>
<dbReference type="InterPro" id="IPR049254">
    <property type="entry name" value="Phage_tail_terminator"/>
</dbReference>
<dbReference type="eggNOG" id="ENOG5031G2Y">
    <property type="taxonomic scope" value="Bacteria"/>
</dbReference>
<dbReference type="HOGENOM" id="CLU_136731_1_1_9"/>
<evidence type="ECO:0008006" key="3">
    <source>
        <dbReference type="Google" id="ProtNLM"/>
    </source>
</evidence>
<protein>
    <recommendedName>
        <fullName evidence="3">Phage protein</fullName>
    </recommendedName>
</protein>
<dbReference type="AlphaFoldDB" id="R8W0E0"/>
<dbReference type="EMBL" id="AQOB01000004">
    <property type="protein sequence ID" value="EOQ38313.1"/>
    <property type="molecule type" value="Genomic_DNA"/>
</dbReference>
<proteinExistence type="predicted"/>
<name>R8W0E0_9FIRM</name>
<dbReference type="PATRIC" id="fig|1203606.4.peg.1306"/>
<organism evidence="1 2">
    <name type="scientific">Butyricicoccus pullicaecorum 1.2</name>
    <dbReference type="NCBI Taxonomy" id="1203606"/>
    <lineage>
        <taxon>Bacteria</taxon>
        <taxon>Bacillati</taxon>
        <taxon>Bacillota</taxon>
        <taxon>Clostridia</taxon>
        <taxon>Eubacteriales</taxon>
        <taxon>Butyricicoccaceae</taxon>
        <taxon>Butyricicoccus</taxon>
    </lineage>
</organism>
<dbReference type="Proteomes" id="UP000013981">
    <property type="component" value="Unassembled WGS sequence"/>
</dbReference>
<accession>R8W0E0</accession>
<dbReference type="RefSeq" id="WP_016147512.1">
    <property type="nucleotide sequence ID" value="NZ_KB976103.1"/>
</dbReference>